<dbReference type="InterPro" id="IPR003594">
    <property type="entry name" value="HATPase_dom"/>
</dbReference>
<accession>A0A1I0RN54</accession>
<dbReference type="InterPro" id="IPR003660">
    <property type="entry name" value="HAMP_dom"/>
</dbReference>
<dbReference type="STRING" id="99656.SAMN05421659_11936"/>
<evidence type="ECO:0000313" key="7">
    <source>
        <dbReference type="EMBL" id="SEW42519.1"/>
    </source>
</evidence>
<evidence type="ECO:0000259" key="6">
    <source>
        <dbReference type="PROSITE" id="PS50885"/>
    </source>
</evidence>
<dbReference type="Pfam" id="PF02518">
    <property type="entry name" value="HATPase_c"/>
    <property type="match status" value="1"/>
</dbReference>
<dbReference type="SMART" id="SM00304">
    <property type="entry name" value="HAMP"/>
    <property type="match status" value="1"/>
</dbReference>
<keyword evidence="3" id="KW-0808">Transferase</keyword>
<proteinExistence type="predicted"/>
<keyword evidence="5" id="KW-1133">Transmembrane helix</keyword>
<feature type="domain" description="HAMP" evidence="6">
    <location>
        <begin position="331"/>
        <end position="383"/>
    </location>
</feature>
<evidence type="ECO:0000256" key="3">
    <source>
        <dbReference type="ARBA" id="ARBA00022679"/>
    </source>
</evidence>
<keyword evidence="8" id="KW-1185">Reference proteome</keyword>
<name>A0A1I0RN54_9FIRM</name>
<dbReference type="GO" id="GO:0000155">
    <property type="term" value="F:phosphorelay sensor kinase activity"/>
    <property type="evidence" value="ECO:0007669"/>
    <property type="project" value="InterPro"/>
</dbReference>
<evidence type="ECO:0000256" key="1">
    <source>
        <dbReference type="ARBA" id="ARBA00004370"/>
    </source>
</evidence>
<keyword evidence="5" id="KW-0472">Membrane</keyword>
<evidence type="ECO:0000256" key="5">
    <source>
        <dbReference type="SAM" id="Phobius"/>
    </source>
</evidence>
<dbReference type="EMBL" id="FOJI01000019">
    <property type="protein sequence ID" value="SEW42519.1"/>
    <property type="molecule type" value="Genomic_DNA"/>
</dbReference>
<evidence type="ECO:0000313" key="8">
    <source>
        <dbReference type="Proteomes" id="UP000199701"/>
    </source>
</evidence>
<feature type="transmembrane region" description="Helical" evidence="5">
    <location>
        <begin position="306"/>
        <end position="327"/>
    </location>
</feature>
<dbReference type="InterPro" id="IPR036890">
    <property type="entry name" value="HATPase_C_sf"/>
</dbReference>
<dbReference type="Gene3D" id="6.10.340.10">
    <property type="match status" value="1"/>
</dbReference>
<organism evidence="7 8">
    <name type="scientific">[Clostridium] fimetarium</name>
    <dbReference type="NCBI Taxonomy" id="99656"/>
    <lineage>
        <taxon>Bacteria</taxon>
        <taxon>Bacillati</taxon>
        <taxon>Bacillota</taxon>
        <taxon>Clostridia</taxon>
        <taxon>Lachnospirales</taxon>
        <taxon>Lachnospiraceae</taxon>
    </lineage>
</organism>
<comment type="subcellular location">
    <subcellularLocation>
        <location evidence="1">Membrane</location>
    </subcellularLocation>
</comment>
<dbReference type="CDD" id="cd18774">
    <property type="entry name" value="PDC2_HK_sensor"/>
    <property type="match status" value="1"/>
</dbReference>
<keyword evidence="5" id="KW-0812">Transmembrane</keyword>
<dbReference type="SMART" id="SM00387">
    <property type="entry name" value="HATPase_c"/>
    <property type="match status" value="1"/>
</dbReference>
<dbReference type="Gene3D" id="3.30.565.10">
    <property type="entry name" value="Histidine kinase-like ATPase, C-terminal domain"/>
    <property type="match status" value="1"/>
</dbReference>
<protein>
    <submittedName>
        <fullName evidence="7">Histidine kinase-, DNA gyrase B-, and HSP90-like ATPase</fullName>
    </submittedName>
</protein>
<dbReference type="InterPro" id="IPR010559">
    <property type="entry name" value="Sig_transdc_His_kin_internal"/>
</dbReference>
<evidence type="ECO:0000256" key="4">
    <source>
        <dbReference type="ARBA" id="ARBA00022777"/>
    </source>
</evidence>
<keyword evidence="2" id="KW-0597">Phosphoprotein</keyword>
<dbReference type="CDD" id="cd06225">
    <property type="entry name" value="HAMP"/>
    <property type="match status" value="1"/>
</dbReference>
<dbReference type="SUPFAM" id="SSF55874">
    <property type="entry name" value="ATPase domain of HSP90 chaperone/DNA topoisomerase II/histidine kinase"/>
    <property type="match status" value="1"/>
</dbReference>
<dbReference type="AlphaFoldDB" id="A0A1I0RN54"/>
<dbReference type="Proteomes" id="UP000199701">
    <property type="component" value="Unassembled WGS sequence"/>
</dbReference>
<reference evidence="7 8" key="1">
    <citation type="submission" date="2016-10" db="EMBL/GenBank/DDBJ databases">
        <authorList>
            <person name="de Groot N.N."/>
        </authorList>
    </citation>
    <scope>NUCLEOTIDE SEQUENCE [LARGE SCALE GENOMIC DNA]</scope>
    <source>
        <strain evidence="7 8">DSM 9179</strain>
    </source>
</reference>
<dbReference type="PROSITE" id="PS50885">
    <property type="entry name" value="HAMP"/>
    <property type="match status" value="1"/>
</dbReference>
<evidence type="ECO:0000256" key="2">
    <source>
        <dbReference type="ARBA" id="ARBA00022553"/>
    </source>
</evidence>
<dbReference type="GO" id="GO:0016020">
    <property type="term" value="C:membrane"/>
    <property type="evidence" value="ECO:0007669"/>
    <property type="project" value="UniProtKB-SubCell"/>
</dbReference>
<dbReference type="PANTHER" id="PTHR34220">
    <property type="entry name" value="SENSOR HISTIDINE KINASE YPDA"/>
    <property type="match status" value="1"/>
</dbReference>
<dbReference type="Pfam" id="PF06580">
    <property type="entry name" value="His_kinase"/>
    <property type="match status" value="1"/>
</dbReference>
<gene>
    <name evidence="7" type="ORF">SAMN05421659_11936</name>
</gene>
<sequence>MFKGYFKMKTHMRRAIHYYKSHIWCTLLSIFVLLVFSLMSAVKVYTEKEYLNYLTDKTMEQENTILNFVSMNLEYALNDIIEVGSKAATNNTVYMLSKQIYNGESTELTELNLETELNNYTHSSQWIEGVCISSDGLVLSQYDRMQKTTRIWNDNGDTALTGLYEKMKVIKANNIVPKVIISLEPKTFPGQRDIGLMHISVPISQTTKENEHLMMITVSIRTELWNQYFSQIYESYKNVVTGYLVDSNGTIIYHNETEWIGKTQKEYLDSLKSKNITTLQSGIGKQDLVVNIDIDKAQLLKQVKTIYNGSFIVFMVMVVLLVLLLFISIQKSLIKPIQIIIKSINRTRVGKEHKKINVYGNNEVWQVAQSFNQMMKSLDESYKIIDIENQDKMTALKMQRNAEREALESQINAHFICNTINVINYEAMDVGDHKVSVLLKKLSNILRYSFDQRHQNVYLSQEIAWLEQYLFLQKTRFEDLFEYKIDFPDILQEWSFRKLMLQPFVENAIIHGFEGRRSGGMIQISGQLLNEDMIQITIEDNGCGMDAQTESNVRNAINNPYGKQSGSMGISNVVARIRSYYGENTYVQMENEEGKGCKFIIQLPKQEISD</sequence>
<dbReference type="PANTHER" id="PTHR34220:SF7">
    <property type="entry name" value="SENSOR HISTIDINE KINASE YPDA"/>
    <property type="match status" value="1"/>
</dbReference>
<keyword evidence="4 7" id="KW-0418">Kinase</keyword>
<dbReference type="InterPro" id="IPR050640">
    <property type="entry name" value="Bact_2-comp_sensor_kinase"/>
</dbReference>